<dbReference type="Proteomes" id="UP000235116">
    <property type="component" value="Chromosome"/>
</dbReference>
<name>A0A2K9LGI6_9GAMM</name>
<feature type="region of interest" description="Disordered" evidence="1">
    <location>
        <begin position="384"/>
        <end position="415"/>
    </location>
</feature>
<keyword evidence="2" id="KW-0812">Transmembrane</keyword>
<sequence>MVKRTTIFTFLVLTLFSLQAHALNISAKLNTEQVMQGDTVKLIVTIDERADGKTPDFTVLNQHFDVLTTYTEERSNIINGRFTSLTSWILTLLPKQTGYIAVPPISFNGATSKPVKLHVTKRTAAKNADQLLFVEAKVDKDTVYVQEQVLYTVRIFRHDVDIYDPSYQPPTIEHAAMEQLGEQRNYKTTLNGKEYDVFEFRYALFPQKSGSLSIPPAQLTATVFRGRSRGLTFDPFNGKQVRRSSPTLELEIKPKPDSYPADKPWLPAKSLQLTEAWSPDSATANIGEPLTRTVTMQAEGVLATILPAVPDTSIQGVKIYPEQADTNSKATDDGIVSSRTESLALIATQTGDITLPPMDITWWDVEENAVKVTSLPARVIRVTGTTSRPQTDNTVNAQADTSQAGDTPPPAFSQGESVNRTWQWIAIAFLLLWVITLGLLVWIWQSRNPQTKPKEASGESPFSNSLLKHAQKELQTACNNNSPKAARTALIALFQQHYKNPNIKNLDDIARIAQSEPLSSAFRNLDAELYKENTDKTWRPEFLLQATAEVLSKPTTNKSNPVLEPLYPA</sequence>
<gene>
    <name evidence="5" type="ORF">Kalk_03240</name>
</gene>
<dbReference type="RefSeq" id="WP_101892836.1">
    <property type="nucleotide sequence ID" value="NZ_CP022684.1"/>
</dbReference>
<dbReference type="PANTHER" id="PTHR40940">
    <property type="entry name" value="PROTEIN BATD-RELATED"/>
    <property type="match status" value="1"/>
</dbReference>
<dbReference type="Pfam" id="PF25607">
    <property type="entry name" value="DUF7939"/>
    <property type="match status" value="1"/>
</dbReference>
<dbReference type="Pfam" id="PF13584">
    <property type="entry name" value="BatD"/>
    <property type="match status" value="3"/>
</dbReference>
<evidence type="ECO:0000259" key="4">
    <source>
        <dbReference type="Pfam" id="PF25607"/>
    </source>
</evidence>
<keyword evidence="2" id="KW-1133">Transmembrane helix</keyword>
<feature type="domain" description="DUF7939" evidence="4">
    <location>
        <begin position="468"/>
        <end position="551"/>
    </location>
</feature>
<keyword evidence="3" id="KW-0732">Signal</keyword>
<feature type="chain" id="PRO_5014642665" description="DUF7939 domain-containing protein" evidence="3">
    <location>
        <begin position="23"/>
        <end position="569"/>
    </location>
</feature>
<accession>A0A2K9LGI6</accession>
<dbReference type="InterPro" id="IPR025738">
    <property type="entry name" value="BatD"/>
</dbReference>
<dbReference type="PANTHER" id="PTHR40940:SF1">
    <property type="entry name" value="PROTEIN BATD"/>
    <property type="match status" value="1"/>
</dbReference>
<reference evidence="6" key="1">
    <citation type="submission" date="2017-08" db="EMBL/GenBank/DDBJ databases">
        <title>Direct submision.</title>
        <authorList>
            <person name="Kim S.-J."/>
            <person name="Rhee S.-K."/>
        </authorList>
    </citation>
    <scope>NUCLEOTIDE SEQUENCE [LARGE SCALE GENOMIC DNA]</scope>
    <source>
        <strain evidence="6">GI5</strain>
    </source>
</reference>
<evidence type="ECO:0000313" key="5">
    <source>
        <dbReference type="EMBL" id="AUM11496.1"/>
    </source>
</evidence>
<feature type="signal peptide" evidence="3">
    <location>
        <begin position="1"/>
        <end position="22"/>
    </location>
</feature>
<dbReference type="KEGG" id="kak:Kalk_03240"/>
<dbReference type="InterPro" id="IPR057699">
    <property type="entry name" value="DUF7939"/>
</dbReference>
<evidence type="ECO:0000256" key="1">
    <source>
        <dbReference type="SAM" id="MobiDB-lite"/>
    </source>
</evidence>
<evidence type="ECO:0000256" key="2">
    <source>
        <dbReference type="SAM" id="Phobius"/>
    </source>
</evidence>
<feature type="transmembrane region" description="Helical" evidence="2">
    <location>
        <begin position="422"/>
        <end position="444"/>
    </location>
</feature>
<dbReference type="EMBL" id="CP022684">
    <property type="protein sequence ID" value="AUM11496.1"/>
    <property type="molecule type" value="Genomic_DNA"/>
</dbReference>
<dbReference type="OrthoDB" id="5293418at2"/>
<evidence type="ECO:0000313" key="6">
    <source>
        <dbReference type="Proteomes" id="UP000235116"/>
    </source>
</evidence>
<dbReference type="AlphaFoldDB" id="A0A2K9LGI6"/>
<proteinExistence type="predicted"/>
<feature type="compositionally biased region" description="Polar residues" evidence="1">
    <location>
        <begin position="384"/>
        <end position="405"/>
    </location>
</feature>
<keyword evidence="2" id="KW-0472">Membrane</keyword>
<protein>
    <recommendedName>
        <fullName evidence="4">DUF7939 domain-containing protein</fullName>
    </recommendedName>
</protein>
<keyword evidence="6" id="KW-1185">Reference proteome</keyword>
<evidence type="ECO:0000256" key="3">
    <source>
        <dbReference type="SAM" id="SignalP"/>
    </source>
</evidence>
<organism evidence="5 6">
    <name type="scientific">Ketobacter alkanivorans</name>
    <dbReference type="NCBI Taxonomy" id="1917421"/>
    <lineage>
        <taxon>Bacteria</taxon>
        <taxon>Pseudomonadati</taxon>
        <taxon>Pseudomonadota</taxon>
        <taxon>Gammaproteobacteria</taxon>
        <taxon>Pseudomonadales</taxon>
        <taxon>Ketobacteraceae</taxon>
        <taxon>Ketobacter</taxon>
    </lineage>
</organism>